<feature type="compositionally biased region" description="Gly residues" evidence="1">
    <location>
        <begin position="125"/>
        <end position="134"/>
    </location>
</feature>
<feature type="region of interest" description="Disordered" evidence="1">
    <location>
        <begin position="1"/>
        <end position="85"/>
    </location>
</feature>
<accession>A0ABN8YAH6</accession>
<feature type="compositionally biased region" description="Basic and acidic residues" evidence="1">
    <location>
        <begin position="37"/>
        <end position="48"/>
    </location>
</feature>
<dbReference type="EMBL" id="OX459952">
    <property type="protein sequence ID" value="CAI9157572.1"/>
    <property type="molecule type" value="Genomic_DNA"/>
</dbReference>
<dbReference type="Proteomes" id="UP001176941">
    <property type="component" value="Chromosome 16"/>
</dbReference>
<sequence>MGRSGSPPPAPPETPATSPPPPPATAATDLPRRRPTRRDWARMREKMLARGVRRAGGGRRSRCRPPALQGRGRNRPARQCGRRASGWRLSGPLQCWTRGQITGSQRLLQQGQPRVQPVQDRSSPGDGGNPGKFGGMEIAVKVGRIHISHPHPHSLPASRPEDPARQGNRGSAAREIRRRGGAGGAGGRLVVIYGRSDSRSWVASACPRVRAWVLGKPEGPPAPRLDQFRAAVAAEEGRGRRDLLTNVAVNTSGFPGELFQQAGRDRYFEWQATPFLTPGICGVPTALRRA</sequence>
<feature type="region of interest" description="Disordered" evidence="1">
    <location>
        <begin position="107"/>
        <end position="135"/>
    </location>
</feature>
<protein>
    <submittedName>
        <fullName evidence="2">Uncharacterized protein</fullName>
    </submittedName>
</protein>
<evidence type="ECO:0000313" key="3">
    <source>
        <dbReference type="Proteomes" id="UP001176941"/>
    </source>
</evidence>
<keyword evidence="3" id="KW-1185">Reference proteome</keyword>
<organism evidence="2 3">
    <name type="scientific">Rangifer tarandus platyrhynchus</name>
    <name type="common">Svalbard reindeer</name>
    <dbReference type="NCBI Taxonomy" id="3082113"/>
    <lineage>
        <taxon>Eukaryota</taxon>
        <taxon>Metazoa</taxon>
        <taxon>Chordata</taxon>
        <taxon>Craniata</taxon>
        <taxon>Vertebrata</taxon>
        <taxon>Euteleostomi</taxon>
        <taxon>Mammalia</taxon>
        <taxon>Eutheria</taxon>
        <taxon>Laurasiatheria</taxon>
        <taxon>Artiodactyla</taxon>
        <taxon>Ruminantia</taxon>
        <taxon>Pecora</taxon>
        <taxon>Cervidae</taxon>
        <taxon>Odocoileinae</taxon>
        <taxon>Rangifer</taxon>
    </lineage>
</organism>
<feature type="compositionally biased region" description="Pro residues" evidence="1">
    <location>
        <begin position="1"/>
        <end position="24"/>
    </location>
</feature>
<evidence type="ECO:0000256" key="1">
    <source>
        <dbReference type="SAM" id="MobiDB-lite"/>
    </source>
</evidence>
<feature type="region of interest" description="Disordered" evidence="1">
    <location>
        <begin position="148"/>
        <end position="183"/>
    </location>
</feature>
<gene>
    <name evidence="2" type="ORF">MRATA1EN1_LOCUS6534</name>
</gene>
<feature type="compositionally biased region" description="Basic residues" evidence="1">
    <location>
        <begin position="51"/>
        <end position="63"/>
    </location>
</feature>
<evidence type="ECO:0000313" key="2">
    <source>
        <dbReference type="EMBL" id="CAI9157572.1"/>
    </source>
</evidence>
<name>A0ABN8YAH6_RANTA</name>
<proteinExistence type="predicted"/>
<reference evidence="2" key="1">
    <citation type="submission" date="2023-04" db="EMBL/GenBank/DDBJ databases">
        <authorList>
            <consortium name="ELIXIR-Norway"/>
        </authorList>
    </citation>
    <scope>NUCLEOTIDE SEQUENCE [LARGE SCALE GENOMIC DNA]</scope>
</reference>